<dbReference type="SUPFAM" id="SSF56059">
    <property type="entry name" value="Glutathione synthetase ATP-binding domain-like"/>
    <property type="match status" value="1"/>
</dbReference>
<dbReference type="Proteomes" id="UP001500454">
    <property type="component" value="Unassembled WGS sequence"/>
</dbReference>
<dbReference type="InterPro" id="IPR016185">
    <property type="entry name" value="PreATP-grasp_dom_sf"/>
</dbReference>
<sequence>MIRLLPLSGDVTPAIRALGWDWAVEDACAAYLATEAVQLTERQAEELLNAADTLYDMLVQAIPDPIPDDLLQLLAIPQNLWGAVRHSWNDERHWHLYGRFDLASTPEGPKLIEFNADTATSLPETAVVQWASLVAAGHKDEQRQANGLFEGLEGQLREWRELNPDLDPSLLLVHLPGSAEDETNCAVVAEAAREAGFAAVHLCPVDAMQVSVTGEERGVWAQIEDEQWQRFGFMFKLVPWEILADEEPELTADLVQLLQSRDVIIANPAYTLLFQSKGILAWLWQVFPHHPLLLEAAMEDLSGHFVRKPLLGREGQNVAEVDNGRLTSSVPGEYDQQPQVRQRWADLPTDAQGRKYQAGVFWAGEGCAIGFRRERGVITNLSEFVPHILAD</sequence>
<dbReference type="Gene3D" id="3.30.1490.330">
    <property type="match status" value="1"/>
</dbReference>
<evidence type="ECO:0000256" key="2">
    <source>
        <dbReference type="ARBA" id="ARBA00022723"/>
    </source>
</evidence>
<keyword evidence="5" id="KW-0460">Magnesium</keyword>
<evidence type="ECO:0000313" key="7">
    <source>
        <dbReference type="EMBL" id="GAA4379284.1"/>
    </source>
</evidence>
<protein>
    <submittedName>
        <fullName evidence="7">Glutathionylspermidine synthase family protein</fullName>
    </submittedName>
</protein>
<dbReference type="SUPFAM" id="SSF52440">
    <property type="entry name" value="PreATP-grasp domain"/>
    <property type="match status" value="1"/>
</dbReference>
<feature type="domain" description="Glutathionylspermidine synthase pre-ATP-grasp-like" evidence="6">
    <location>
        <begin position="15"/>
        <end position="388"/>
    </location>
</feature>
<proteinExistence type="predicted"/>
<evidence type="ECO:0000313" key="8">
    <source>
        <dbReference type="Proteomes" id="UP001500454"/>
    </source>
</evidence>
<keyword evidence="4" id="KW-0067">ATP-binding</keyword>
<keyword evidence="8" id="KW-1185">Reference proteome</keyword>
<keyword evidence="3" id="KW-0547">Nucleotide-binding</keyword>
<evidence type="ECO:0000256" key="4">
    <source>
        <dbReference type="ARBA" id="ARBA00022840"/>
    </source>
</evidence>
<gene>
    <name evidence="7" type="ORF">GCM10023186_16660</name>
</gene>
<dbReference type="EMBL" id="BAABHA010000002">
    <property type="protein sequence ID" value="GAA4379284.1"/>
    <property type="molecule type" value="Genomic_DNA"/>
</dbReference>
<dbReference type="Pfam" id="PF03738">
    <property type="entry name" value="GSP_synth"/>
    <property type="match status" value="1"/>
</dbReference>
<reference evidence="8" key="1">
    <citation type="journal article" date="2019" name="Int. J. Syst. Evol. Microbiol.">
        <title>The Global Catalogue of Microorganisms (GCM) 10K type strain sequencing project: providing services to taxonomists for standard genome sequencing and annotation.</title>
        <authorList>
            <consortium name="The Broad Institute Genomics Platform"/>
            <consortium name="The Broad Institute Genome Sequencing Center for Infectious Disease"/>
            <person name="Wu L."/>
            <person name="Ma J."/>
        </authorList>
    </citation>
    <scope>NUCLEOTIDE SEQUENCE [LARGE SCALE GENOMIC DNA]</scope>
    <source>
        <strain evidence="8">JCM 17924</strain>
    </source>
</reference>
<keyword evidence="1" id="KW-0436">Ligase</keyword>
<dbReference type="InterPro" id="IPR005494">
    <property type="entry name" value="GSPS_pre-ATP-grasp-like_dom"/>
</dbReference>
<comment type="caution">
    <text evidence="7">The sequence shown here is derived from an EMBL/GenBank/DDBJ whole genome shotgun (WGS) entry which is preliminary data.</text>
</comment>
<evidence type="ECO:0000256" key="5">
    <source>
        <dbReference type="ARBA" id="ARBA00022842"/>
    </source>
</evidence>
<accession>A0ABP8IY33</accession>
<organism evidence="7 8">
    <name type="scientific">Hymenobacter koreensis</name>
    <dbReference type="NCBI Taxonomy" id="1084523"/>
    <lineage>
        <taxon>Bacteria</taxon>
        <taxon>Pseudomonadati</taxon>
        <taxon>Bacteroidota</taxon>
        <taxon>Cytophagia</taxon>
        <taxon>Cytophagales</taxon>
        <taxon>Hymenobacteraceae</taxon>
        <taxon>Hymenobacter</taxon>
    </lineage>
</organism>
<name>A0ABP8IY33_9BACT</name>
<evidence type="ECO:0000256" key="1">
    <source>
        <dbReference type="ARBA" id="ARBA00022598"/>
    </source>
</evidence>
<evidence type="ECO:0000259" key="6">
    <source>
        <dbReference type="Pfam" id="PF03738"/>
    </source>
</evidence>
<keyword evidence="2" id="KW-0479">Metal-binding</keyword>
<dbReference type="RefSeq" id="WP_345223034.1">
    <property type="nucleotide sequence ID" value="NZ_BAABHA010000002.1"/>
</dbReference>
<evidence type="ECO:0000256" key="3">
    <source>
        <dbReference type="ARBA" id="ARBA00022741"/>
    </source>
</evidence>